<accession>A0A4R9LM59</accession>
<proteinExistence type="predicted"/>
<dbReference type="AlphaFoldDB" id="A0A4R9LM59"/>
<protein>
    <recommendedName>
        <fullName evidence="4">Lipoprotein</fullName>
    </recommendedName>
</protein>
<evidence type="ECO:0000313" key="2">
    <source>
        <dbReference type="EMBL" id="TGN09408.1"/>
    </source>
</evidence>
<keyword evidence="3" id="KW-1185">Reference proteome</keyword>
<evidence type="ECO:0008006" key="4">
    <source>
        <dbReference type="Google" id="ProtNLM"/>
    </source>
</evidence>
<dbReference type="InterPro" id="IPR058174">
    <property type="entry name" value="LIC13410-like"/>
</dbReference>
<evidence type="ECO:0000256" key="1">
    <source>
        <dbReference type="SAM" id="SignalP"/>
    </source>
</evidence>
<dbReference type="PROSITE" id="PS51257">
    <property type="entry name" value="PROKAR_LIPOPROTEIN"/>
    <property type="match status" value="1"/>
</dbReference>
<dbReference type="NCBIfam" id="NF047813">
    <property type="entry name" value="LIC13410_lipo"/>
    <property type="match status" value="1"/>
</dbReference>
<name>A0A4R9LM59_9LEPT</name>
<organism evidence="2 3">
    <name type="scientific">Leptospira ilyithenensis</name>
    <dbReference type="NCBI Taxonomy" id="2484901"/>
    <lineage>
        <taxon>Bacteria</taxon>
        <taxon>Pseudomonadati</taxon>
        <taxon>Spirochaetota</taxon>
        <taxon>Spirochaetia</taxon>
        <taxon>Leptospirales</taxon>
        <taxon>Leptospiraceae</taxon>
        <taxon>Leptospira</taxon>
    </lineage>
</organism>
<gene>
    <name evidence="2" type="ORF">EHS11_12740</name>
</gene>
<evidence type="ECO:0000313" key="3">
    <source>
        <dbReference type="Proteomes" id="UP000298264"/>
    </source>
</evidence>
<keyword evidence="1" id="KW-0732">Signal</keyword>
<feature type="chain" id="PRO_5020921721" description="Lipoprotein" evidence="1">
    <location>
        <begin position="23"/>
        <end position="121"/>
    </location>
</feature>
<dbReference type="Proteomes" id="UP000298264">
    <property type="component" value="Unassembled WGS sequence"/>
</dbReference>
<dbReference type="EMBL" id="RQHV01000052">
    <property type="protein sequence ID" value="TGN09408.1"/>
    <property type="molecule type" value="Genomic_DNA"/>
</dbReference>
<dbReference type="RefSeq" id="WP_135764790.1">
    <property type="nucleotide sequence ID" value="NZ_RQHV01000052.1"/>
</dbReference>
<dbReference type="OrthoDB" id="335072at2"/>
<reference evidence="2" key="1">
    <citation type="journal article" date="2019" name="PLoS Negl. Trop. Dis.">
        <title>Revisiting the worldwide diversity of Leptospira species in the environment.</title>
        <authorList>
            <person name="Vincent A.T."/>
            <person name="Schiettekatte O."/>
            <person name="Bourhy P."/>
            <person name="Veyrier F.J."/>
            <person name="Picardeau M."/>
        </authorList>
    </citation>
    <scope>NUCLEOTIDE SEQUENCE [LARGE SCALE GENOMIC DNA]</scope>
    <source>
        <strain evidence="2">201400974</strain>
    </source>
</reference>
<sequence>MKRSLIFFSFSLVLLTFVSCSSGNKVTSDSSKVHPHTALRKLEIDMIKVGDSLVKTEAVLGKPTEKSSDPAGTVQVWWLAEDKNVPEQYYTLKEKPEEADGKFIKLIFDAKNKIVSKDFKL</sequence>
<feature type="signal peptide" evidence="1">
    <location>
        <begin position="1"/>
        <end position="22"/>
    </location>
</feature>
<comment type="caution">
    <text evidence="2">The sequence shown here is derived from an EMBL/GenBank/DDBJ whole genome shotgun (WGS) entry which is preliminary data.</text>
</comment>